<gene>
    <name evidence="1" type="ORF">SK128_005014</name>
</gene>
<evidence type="ECO:0000313" key="2">
    <source>
        <dbReference type="Proteomes" id="UP001381693"/>
    </source>
</evidence>
<sequence length="60" mass="6961">MGYRPLWQVSQTLDMPQYTSCTLCDRTNANTLDHYCLQCPAVRDVLPRDCKMESGHMIRP</sequence>
<dbReference type="EMBL" id="JAXCGZ010012495">
    <property type="protein sequence ID" value="KAK7073548.1"/>
    <property type="molecule type" value="Genomic_DNA"/>
</dbReference>
<organism evidence="1 2">
    <name type="scientific">Halocaridina rubra</name>
    <name type="common">Hawaiian red shrimp</name>
    <dbReference type="NCBI Taxonomy" id="373956"/>
    <lineage>
        <taxon>Eukaryota</taxon>
        <taxon>Metazoa</taxon>
        <taxon>Ecdysozoa</taxon>
        <taxon>Arthropoda</taxon>
        <taxon>Crustacea</taxon>
        <taxon>Multicrustacea</taxon>
        <taxon>Malacostraca</taxon>
        <taxon>Eumalacostraca</taxon>
        <taxon>Eucarida</taxon>
        <taxon>Decapoda</taxon>
        <taxon>Pleocyemata</taxon>
        <taxon>Caridea</taxon>
        <taxon>Atyoidea</taxon>
        <taxon>Atyidae</taxon>
        <taxon>Halocaridina</taxon>
    </lineage>
</organism>
<comment type="caution">
    <text evidence="1">The sequence shown here is derived from an EMBL/GenBank/DDBJ whole genome shotgun (WGS) entry which is preliminary data.</text>
</comment>
<dbReference type="Proteomes" id="UP001381693">
    <property type="component" value="Unassembled WGS sequence"/>
</dbReference>
<evidence type="ECO:0000313" key="1">
    <source>
        <dbReference type="EMBL" id="KAK7073548.1"/>
    </source>
</evidence>
<proteinExistence type="predicted"/>
<accession>A0AAN8X3E5</accession>
<protein>
    <submittedName>
        <fullName evidence="1">Uncharacterized protein</fullName>
    </submittedName>
</protein>
<reference evidence="1 2" key="1">
    <citation type="submission" date="2023-11" db="EMBL/GenBank/DDBJ databases">
        <title>Halocaridina rubra genome assembly.</title>
        <authorList>
            <person name="Smith C."/>
        </authorList>
    </citation>
    <scope>NUCLEOTIDE SEQUENCE [LARGE SCALE GENOMIC DNA]</scope>
    <source>
        <strain evidence="1">EP-1</strain>
        <tissue evidence="1">Whole</tissue>
    </source>
</reference>
<dbReference type="AlphaFoldDB" id="A0AAN8X3E5"/>
<name>A0AAN8X3E5_HALRR</name>
<keyword evidence="2" id="KW-1185">Reference proteome</keyword>